<comment type="caution">
    <text evidence="1">The sequence shown here is derived from an EMBL/GenBank/DDBJ whole genome shotgun (WGS) entry which is preliminary data.</text>
</comment>
<accession>A0A923HNB7</accession>
<dbReference type="EMBL" id="JACOFZ010000002">
    <property type="protein sequence ID" value="MBC3881548.1"/>
    <property type="molecule type" value="Genomic_DNA"/>
</dbReference>
<evidence type="ECO:0000313" key="1">
    <source>
        <dbReference type="EMBL" id="MBC3881548.1"/>
    </source>
</evidence>
<reference evidence="1" key="1">
    <citation type="submission" date="2020-08" db="EMBL/GenBank/DDBJ databases">
        <title>Novel species isolated from subtropical streams in China.</title>
        <authorList>
            <person name="Lu H."/>
        </authorList>
    </citation>
    <scope>NUCLEOTIDE SEQUENCE</scope>
    <source>
        <strain evidence="1">LX22W</strain>
    </source>
</reference>
<dbReference type="Proteomes" id="UP000627446">
    <property type="component" value="Unassembled WGS sequence"/>
</dbReference>
<evidence type="ECO:0000313" key="2">
    <source>
        <dbReference type="Proteomes" id="UP000627446"/>
    </source>
</evidence>
<gene>
    <name evidence="1" type="ORF">H8K36_09210</name>
</gene>
<protein>
    <submittedName>
        <fullName evidence="1">Relaxase</fullName>
    </submittedName>
</protein>
<sequence length="459" mass="51420">MMVRVFNTGTGNAKSAINYLMGKNDHTGKLRAVAPEWLHGSPSLFQLVCNSTDRKQKYVSGAISFRDNEHPSEGQIKNIMAAFKASFLPGLKEDDNYADAWIAHRDKSNLELHFVVAGTEIQSGRQLNIHPPGKRNIAHFQAFTQVMNQALGYDQVTPDPLKIALNEFEAKTDAGKKSRRVKRILSSELHSHIVSGRIANRDELITHLEGNYGEVTRIGKDYISIKLPGSSKAKRLKGPLFQADADYQELVKQHQKSKQPQKLTTEEYTQAKTTLEKLTFERAAYFAKRYKKKTTFKRTLSNRGKAHKASGGNVKPPLKRIQPEIQQVQICPADTKILSVVAATSAETGTEVSTHQLSKFNVETSTPSVNEDSHIPTVNPVSNAMVFGIEMEIGNLANLVSKLMIRAQTTTNAAYYEILHAQIVKLQHQMEVLNYRMQMEKAKDAQDAQPRDFCHKPKI</sequence>
<proteinExistence type="predicted"/>
<name>A0A923HNB7_9BURK</name>
<organism evidence="1 2">
    <name type="scientific">Undibacterium nitidum</name>
    <dbReference type="NCBI Taxonomy" id="2762298"/>
    <lineage>
        <taxon>Bacteria</taxon>
        <taxon>Pseudomonadati</taxon>
        <taxon>Pseudomonadota</taxon>
        <taxon>Betaproteobacteria</taxon>
        <taxon>Burkholderiales</taxon>
        <taxon>Oxalobacteraceae</taxon>
        <taxon>Undibacterium</taxon>
    </lineage>
</organism>
<keyword evidence="2" id="KW-1185">Reference proteome</keyword>
<dbReference type="RefSeq" id="WP_186915953.1">
    <property type="nucleotide sequence ID" value="NZ_JACOFZ010000002.1"/>
</dbReference>
<dbReference type="AlphaFoldDB" id="A0A923HNB7"/>